<name>A0ABW3CEQ2_9ACTN</name>
<sequence>MPCLNEAETVETCVRKTIGFFEENGIDGEVVIADNGSTDGSQQLAREAGARVVPVVDKGYGNALMG</sequence>
<keyword evidence="3" id="KW-1185">Reference proteome</keyword>
<evidence type="ECO:0000313" key="2">
    <source>
        <dbReference type="EMBL" id="MFD0853015.1"/>
    </source>
</evidence>
<dbReference type="GO" id="GO:0016757">
    <property type="term" value="F:glycosyltransferase activity"/>
    <property type="evidence" value="ECO:0007669"/>
    <property type="project" value="UniProtKB-KW"/>
</dbReference>
<dbReference type="InterPro" id="IPR001173">
    <property type="entry name" value="Glyco_trans_2-like"/>
</dbReference>
<gene>
    <name evidence="2" type="ORF">ACFQ07_12320</name>
</gene>
<dbReference type="Gene3D" id="3.90.550.10">
    <property type="entry name" value="Spore Coat Polysaccharide Biosynthesis Protein SpsA, Chain A"/>
    <property type="match status" value="1"/>
</dbReference>
<feature type="domain" description="Glycosyltransferase 2-like" evidence="1">
    <location>
        <begin position="1"/>
        <end position="64"/>
    </location>
</feature>
<accession>A0ABW3CEQ2</accession>
<organism evidence="2 3">
    <name type="scientific">Actinomadura adrarensis</name>
    <dbReference type="NCBI Taxonomy" id="1819600"/>
    <lineage>
        <taxon>Bacteria</taxon>
        <taxon>Bacillati</taxon>
        <taxon>Actinomycetota</taxon>
        <taxon>Actinomycetes</taxon>
        <taxon>Streptosporangiales</taxon>
        <taxon>Thermomonosporaceae</taxon>
        <taxon>Actinomadura</taxon>
    </lineage>
</organism>
<dbReference type="EMBL" id="JBHTIR010001819">
    <property type="protein sequence ID" value="MFD0853015.1"/>
    <property type="molecule type" value="Genomic_DNA"/>
</dbReference>
<comment type="caution">
    <text evidence="2">The sequence shown here is derived from an EMBL/GenBank/DDBJ whole genome shotgun (WGS) entry which is preliminary data.</text>
</comment>
<reference evidence="3" key="1">
    <citation type="journal article" date="2019" name="Int. J. Syst. Evol. Microbiol.">
        <title>The Global Catalogue of Microorganisms (GCM) 10K type strain sequencing project: providing services to taxonomists for standard genome sequencing and annotation.</title>
        <authorList>
            <consortium name="The Broad Institute Genomics Platform"/>
            <consortium name="The Broad Institute Genome Sequencing Center for Infectious Disease"/>
            <person name="Wu L."/>
            <person name="Ma J."/>
        </authorList>
    </citation>
    <scope>NUCLEOTIDE SEQUENCE [LARGE SCALE GENOMIC DNA]</scope>
    <source>
        <strain evidence="3">JCM 31696</strain>
    </source>
</reference>
<evidence type="ECO:0000259" key="1">
    <source>
        <dbReference type="Pfam" id="PF00535"/>
    </source>
</evidence>
<evidence type="ECO:0000313" key="3">
    <source>
        <dbReference type="Proteomes" id="UP001597083"/>
    </source>
</evidence>
<dbReference type="InterPro" id="IPR029044">
    <property type="entry name" value="Nucleotide-diphossugar_trans"/>
</dbReference>
<proteinExistence type="predicted"/>
<dbReference type="EC" id="2.4.-.-" evidence="2"/>
<dbReference type="SUPFAM" id="SSF53448">
    <property type="entry name" value="Nucleotide-diphospho-sugar transferases"/>
    <property type="match status" value="1"/>
</dbReference>
<keyword evidence="2" id="KW-0328">Glycosyltransferase</keyword>
<feature type="non-terminal residue" evidence="2">
    <location>
        <position position="66"/>
    </location>
</feature>
<keyword evidence="2" id="KW-0808">Transferase</keyword>
<dbReference type="Proteomes" id="UP001597083">
    <property type="component" value="Unassembled WGS sequence"/>
</dbReference>
<dbReference type="Pfam" id="PF00535">
    <property type="entry name" value="Glycos_transf_2"/>
    <property type="match status" value="1"/>
</dbReference>
<protein>
    <submittedName>
        <fullName evidence="2">Glycosyltransferase</fullName>
        <ecNumber evidence="2">2.4.-.-</ecNumber>
    </submittedName>
</protein>